<feature type="domain" description="Proteasome alpha-type subunits" evidence="5">
    <location>
        <begin position="5"/>
        <end position="27"/>
    </location>
</feature>
<dbReference type="OrthoDB" id="431557at2759"/>
<comment type="caution">
    <text evidence="6">The sequence shown here is derived from an EMBL/GenBank/DDBJ whole genome shotgun (WGS) entry which is preliminary data.</text>
</comment>
<comment type="function">
    <text evidence="3">The proteasome is a multicatalytic proteinase complex which is characterized by its ability to cleave peptides with Arg, Phe, Tyr, Leu, and Glu adjacent to the leaving group at neutral or slightly basic pH.</text>
</comment>
<dbReference type="PROSITE" id="PS00388">
    <property type="entry name" value="PROTEASOME_ALPHA_1"/>
    <property type="match status" value="1"/>
</dbReference>
<dbReference type="InterPro" id="IPR000426">
    <property type="entry name" value="Proteasome_asu_N"/>
</dbReference>
<dbReference type="RefSeq" id="XP_029241336.1">
    <property type="nucleotide sequence ID" value="XM_029378858.1"/>
</dbReference>
<evidence type="ECO:0000256" key="2">
    <source>
        <dbReference type="PROSITE-ProRule" id="PRU00808"/>
    </source>
</evidence>
<evidence type="ECO:0000313" key="6">
    <source>
        <dbReference type="EMBL" id="RNF10081.1"/>
    </source>
</evidence>
<dbReference type="GO" id="GO:0016787">
    <property type="term" value="F:hydrolase activity"/>
    <property type="evidence" value="ECO:0007669"/>
    <property type="project" value="UniProtKB-KW"/>
</dbReference>
<dbReference type="EMBL" id="MKGL01000037">
    <property type="protein sequence ID" value="RNF10081.1"/>
    <property type="molecule type" value="Genomic_DNA"/>
</dbReference>
<evidence type="ECO:0000256" key="4">
    <source>
        <dbReference type="SAM" id="MobiDB-lite"/>
    </source>
</evidence>
<gene>
    <name evidence="6" type="ORF">TraAM80_01830</name>
</gene>
<dbReference type="SMART" id="SM00948">
    <property type="entry name" value="Proteasome_A_N"/>
    <property type="match status" value="1"/>
</dbReference>
<keyword evidence="6" id="KW-0378">Hydrolase</keyword>
<dbReference type="Proteomes" id="UP000283634">
    <property type="component" value="Unassembled WGS sequence"/>
</dbReference>
<comment type="subcellular location">
    <subcellularLocation>
        <location evidence="3">Cytoplasm</location>
    </subcellularLocation>
    <subcellularLocation>
        <location evidence="3">Nucleus</location>
    </subcellularLocation>
</comment>
<comment type="similarity">
    <text evidence="2 3">Belongs to the peptidase T1A family.</text>
</comment>
<dbReference type="GO" id="GO:0005634">
    <property type="term" value="C:nucleus"/>
    <property type="evidence" value="ECO:0007669"/>
    <property type="project" value="UniProtKB-SubCell"/>
</dbReference>
<dbReference type="OMA" id="YVLNDNM"/>
<keyword evidence="1 2" id="KW-0647">Proteasome</keyword>
<evidence type="ECO:0000259" key="5">
    <source>
        <dbReference type="PROSITE" id="PS00388"/>
    </source>
</evidence>
<dbReference type="NCBIfam" id="NF003075">
    <property type="entry name" value="PRK03996.1"/>
    <property type="match status" value="1"/>
</dbReference>
<evidence type="ECO:0000256" key="3">
    <source>
        <dbReference type="RuleBase" id="RU000551"/>
    </source>
</evidence>
<dbReference type="AlphaFoldDB" id="A0A3R7KUN3"/>
<sequence length="286" mass="31926">MSSRYDSRTTTFSPEGRLYQVEYAEEAISQAGTVIGILTSGGVVLGAEKGVQNSLFDSENMEDKNISGDKVYKIADHLGCSVAGVTSDAYALLNLARLSANRHYYTYQEPMAAEDLCRLVCDEKQLYTQYGGVRPFGVSFLLAGWDRHHGYQLYHTDTSGNYNTWHAYAIGQNDQVAQTLLKRDWKPELTLDEGIVLCLRVLGKTMDTVKLSGERLEVAVLHKVPAPATQRLLDPYNTLPRTVTEFKILTEEDLRPLIAEANRQREAEEAAEAEKEKQKAQRLASA</sequence>
<dbReference type="FunFam" id="3.60.20.10:FF:000058">
    <property type="entry name" value="Proteasome subunit alpha type"/>
    <property type="match status" value="1"/>
</dbReference>
<dbReference type="VEuPathDB" id="TriTrypDB:TRSC58_00880"/>
<name>A0A3R7KUN3_TRYRA</name>
<dbReference type="PANTHER" id="PTHR11599">
    <property type="entry name" value="PROTEASOME SUBUNIT ALPHA/BETA"/>
    <property type="match status" value="1"/>
</dbReference>
<accession>A0A3R7KUN3</accession>
<proteinExistence type="inferred from homology"/>
<keyword evidence="3" id="KW-0963">Cytoplasm</keyword>
<comment type="subunit">
    <text evidence="3">The 20S proteasome core is composed of 28 subunits that are arranged in four stacked rings, resulting in a barrel-shaped structure. The two end rings are each formed by seven alpha subunits, and the two central rings are each formed by seven beta subunits.</text>
</comment>
<dbReference type="InterPro" id="IPR029055">
    <property type="entry name" value="Ntn_hydrolases_N"/>
</dbReference>
<keyword evidence="3" id="KW-0539">Nucleus</keyword>
<feature type="compositionally biased region" description="Basic and acidic residues" evidence="4">
    <location>
        <begin position="262"/>
        <end position="279"/>
    </location>
</feature>
<reference evidence="6 7" key="1">
    <citation type="journal article" date="2018" name="BMC Genomics">
        <title>Genomic comparison of Trypanosoma conorhini and Trypanosoma rangeli to Trypanosoma cruzi strains of high and low virulence.</title>
        <authorList>
            <person name="Bradwell K.R."/>
            <person name="Koparde V.N."/>
            <person name="Matveyev A.V."/>
            <person name="Serrano M.G."/>
            <person name="Alves J.M."/>
            <person name="Parikh H."/>
            <person name="Huang B."/>
            <person name="Lee V."/>
            <person name="Espinosa-Alvarez O."/>
            <person name="Ortiz P.A."/>
            <person name="Costa-Martins A.G."/>
            <person name="Teixeira M.M."/>
            <person name="Buck G.A."/>
        </authorList>
    </citation>
    <scope>NUCLEOTIDE SEQUENCE [LARGE SCALE GENOMIC DNA]</scope>
    <source>
        <strain evidence="6 7">AM80</strain>
    </source>
</reference>
<dbReference type="Gene3D" id="3.60.20.10">
    <property type="entry name" value="Glutamine Phosphoribosylpyrophosphate, subunit 1, domain 1"/>
    <property type="match status" value="1"/>
</dbReference>
<dbReference type="SUPFAM" id="SSF56235">
    <property type="entry name" value="N-terminal nucleophile aminohydrolases (Ntn hydrolases)"/>
    <property type="match status" value="1"/>
</dbReference>
<dbReference type="PROSITE" id="PS51475">
    <property type="entry name" value="PROTEASOME_ALPHA_2"/>
    <property type="match status" value="1"/>
</dbReference>
<organism evidence="6 7">
    <name type="scientific">Trypanosoma rangeli</name>
    <dbReference type="NCBI Taxonomy" id="5698"/>
    <lineage>
        <taxon>Eukaryota</taxon>
        <taxon>Discoba</taxon>
        <taxon>Euglenozoa</taxon>
        <taxon>Kinetoplastea</taxon>
        <taxon>Metakinetoplastina</taxon>
        <taxon>Trypanosomatida</taxon>
        <taxon>Trypanosomatidae</taxon>
        <taxon>Trypanosoma</taxon>
        <taxon>Herpetosoma</taxon>
    </lineage>
</organism>
<dbReference type="Pfam" id="PF10584">
    <property type="entry name" value="Proteasome_A_N"/>
    <property type="match status" value="1"/>
</dbReference>
<dbReference type="GeneID" id="40325763"/>
<dbReference type="InterPro" id="IPR050115">
    <property type="entry name" value="Proteasome_alpha"/>
</dbReference>
<dbReference type="InterPro" id="IPR001353">
    <property type="entry name" value="Proteasome_sua/b"/>
</dbReference>
<keyword evidence="7" id="KW-1185">Reference proteome</keyword>
<dbReference type="GO" id="GO:0005737">
    <property type="term" value="C:cytoplasm"/>
    <property type="evidence" value="ECO:0007669"/>
    <property type="project" value="UniProtKB-SubCell"/>
</dbReference>
<evidence type="ECO:0000256" key="1">
    <source>
        <dbReference type="ARBA" id="ARBA00022942"/>
    </source>
</evidence>
<dbReference type="InterPro" id="IPR023332">
    <property type="entry name" value="Proteasome_alpha-type"/>
</dbReference>
<dbReference type="CDD" id="cd03752">
    <property type="entry name" value="proteasome_alpha_type_4"/>
    <property type="match status" value="1"/>
</dbReference>
<dbReference type="GO" id="GO:0006511">
    <property type="term" value="P:ubiquitin-dependent protein catabolic process"/>
    <property type="evidence" value="ECO:0007669"/>
    <property type="project" value="InterPro"/>
</dbReference>
<dbReference type="Pfam" id="PF00227">
    <property type="entry name" value="Proteasome"/>
    <property type="match status" value="1"/>
</dbReference>
<dbReference type="GO" id="GO:0019773">
    <property type="term" value="C:proteasome core complex, alpha-subunit complex"/>
    <property type="evidence" value="ECO:0007669"/>
    <property type="project" value="UniProtKB-UniRule"/>
</dbReference>
<evidence type="ECO:0000313" key="7">
    <source>
        <dbReference type="Proteomes" id="UP000283634"/>
    </source>
</evidence>
<feature type="region of interest" description="Disordered" evidence="4">
    <location>
        <begin position="261"/>
        <end position="286"/>
    </location>
</feature>
<protein>
    <recommendedName>
        <fullName evidence="3">Proteasome subunit alpha type</fullName>
    </recommendedName>
</protein>